<evidence type="ECO:0000313" key="1">
    <source>
        <dbReference type="EMBL" id="KZM19505.1"/>
    </source>
</evidence>
<proteinExistence type="predicted"/>
<dbReference type="Proteomes" id="UP000076837">
    <property type="component" value="Unassembled WGS sequence"/>
</dbReference>
<evidence type="ECO:0000313" key="2">
    <source>
        <dbReference type="Proteomes" id="UP000076837"/>
    </source>
</evidence>
<accession>A0A162XEQ5</accession>
<gene>
    <name evidence="1" type="ORF">ST47_g9428</name>
</gene>
<dbReference type="EMBL" id="JYNV01000291">
    <property type="protein sequence ID" value="KZM19505.1"/>
    <property type="molecule type" value="Genomic_DNA"/>
</dbReference>
<reference evidence="1 2" key="1">
    <citation type="journal article" date="2016" name="Sci. Rep.">
        <title>Draft genome sequencing and secretome analysis of fungal phytopathogen Ascochyta rabiei provides insight into the necrotrophic effector repertoire.</title>
        <authorList>
            <person name="Verma S."/>
            <person name="Gazara R.K."/>
            <person name="Nizam S."/>
            <person name="Parween S."/>
            <person name="Chattopadhyay D."/>
            <person name="Verma P.K."/>
        </authorList>
    </citation>
    <scope>NUCLEOTIDE SEQUENCE [LARGE SCALE GENOMIC DNA]</scope>
    <source>
        <strain evidence="1 2">ArDII</strain>
    </source>
</reference>
<comment type="caution">
    <text evidence="1">The sequence shown here is derived from an EMBL/GenBank/DDBJ whole genome shotgun (WGS) entry which is preliminary data.</text>
</comment>
<keyword evidence="2" id="KW-1185">Reference proteome</keyword>
<name>A0A162XEQ5_DIDRA</name>
<sequence length="175" mass="19718">MDTARVNVSILVQLVSWPTTKLIHALRFLLSPLLHAIVFVLSPIWILARFLLLPFLHLAKRLFHVITLPLQLKWLERIETIYIYLGTAGLIGCMTGAILYLIFSFLSSSLSIDTASQANPPKRRTTADFRAARRHKQEPTLDPAPPTQPVLDKAPGPRRRGLLSQTIVDEDDSDF</sequence>
<dbReference type="OrthoDB" id="4502894at2759"/>
<protein>
    <submittedName>
        <fullName evidence="1">Uncharacterized protein</fullName>
    </submittedName>
</protein>
<dbReference type="AlphaFoldDB" id="A0A162XEQ5"/>
<organism evidence="1 2">
    <name type="scientific">Didymella rabiei</name>
    <name type="common">Chickpea ascochyta blight fungus</name>
    <name type="synonym">Mycosphaerella rabiei</name>
    <dbReference type="NCBI Taxonomy" id="5454"/>
    <lineage>
        <taxon>Eukaryota</taxon>
        <taxon>Fungi</taxon>
        <taxon>Dikarya</taxon>
        <taxon>Ascomycota</taxon>
        <taxon>Pezizomycotina</taxon>
        <taxon>Dothideomycetes</taxon>
        <taxon>Pleosporomycetidae</taxon>
        <taxon>Pleosporales</taxon>
        <taxon>Pleosporineae</taxon>
        <taxon>Didymellaceae</taxon>
        <taxon>Ascochyta</taxon>
    </lineage>
</organism>